<dbReference type="RefSeq" id="WP_097151484.1">
    <property type="nucleotide sequence ID" value="NZ_OBEL01000001.1"/>
</dbReference>
<evidence type="ECO:0008006" key="3">
    <source>
        <dbReference type="Google" id="ProtNLM"/>
    </source>
</evidence>
<gene>
    <name evidence="1" type="ORF">SAMN06265368_0127</name>
</gene>
<keyword evidence="2" id="KW-1185">Reference proteome</keyword>
<evidence type="ECO:0000313" key="2">
    <source>
        <dbReference type="Proteomes" id="UP000219439"/>
    </source>
</evidence>
<accession>A0A285NCT4</accession>
<evidence type="ECO:0000313" key="1">
    <source>
        <dbReference type="EMBL" id="SNZ05471.1"/>
    </source>
</evidence>
<protein>
    <recommendedName>
        <fullName evidence="3">DUF3052 domain-containing protein</fullName>
    </recommendedName>
</protein>
<reference evidence="1 2" key="1">
    <citation type="submission" date="2017-09" db="EMBL/GenBank/DDBJ databases">
        <authorList>
            <person name="Ehlers B."/>
            <person name="Leendertz F.H."/>
        </authorList>
    </citation>
    <scope>NUCLEOTIDE SEQUENCE [LARGE SCALE GENOMIC DNA]</scope>
    <source>
        <strain evidence="1 2">DSM 18289</strain>
    </source>
</reference>
<dbReference type="Proteomes" id="UP000219439">
    <property type="component" value="Unassembled WGS sequence"/>
</dbReference>
<dbReference type="OrthoDB" id="9800461at2"/>
<proteinExistence type="predicted"/>
<name>A0A285NCT4_9HYPH</name>
<sequence length="134" mass="14986">MAGYSPNPLHKKLGLKEGIKACHLFAPDDYLTLLGERAPAVDWLEGMSKDMDFVHIFVKEQAVLSDFLLLAKEAIKPAGMIWISWPKKASKVPTDMSEDAVRETCFPMGLVDVKVCAVDDIWSGLKLVIRKELR</sequence>
<organism evidence="1 2">
    <name type="scientific">Cohaesibacter gelatinilyticus</name>
    <dbReference type="NCBI Taxonomy" id="372072"/>
    <lineage>
        <taxon>Bacteria</taxon>
        <taxon>Pseudomonadati</taxon>
        <taxon>Pseudomonadota</taxon>
        <taxon>Alphaproteobacteria</taxon>
        <taxon>Hyphomicrobiales</taxon>
        <taxon>Cohaesibacteraceae</taxon>
    </lineage>
</organism>
<dbReference type="AlphaFoldDB" id="A0A285NCT4"/>
<dbReference type="EMBL" id="OBEL01000001">
    <property type="protein sequence ID" value="SNZ05471.1"/>
    <property type="molecule type" value="Genomic_DNA"/>
</dbReference>